<accession>A0ABX8LG90</accession>
<evidence type="ECO:0000313" key="1">
    <source>
        <dbReference type="EMBL" id="QXE28062.1"/>
    </source>
</evidence>
<dbReference type="EMBL" id="CP067334">
    <property type="protein sequence ID" value="QXE28062.1"/>
    <property type="molecule type" value="Genomic_DNA"/>
</dbReference>
<protein>
    <submittedName>
        <fullName evidence="1">Uncharacterized protein</fullName>
    </submittedName>
</protein>
<gene>
    <name evidence="1" type="ORF">JJJ19_00760</name>
</gene>
<dbReference type="Proteomes" id="UP000683565">
    <property type="component" value="Chromosome"/>
</dbReference>
<keyword evidence="2" id="KW-1185">Reference proteome</keyword>
<organism evidence="1 2">
    <name type="scientific">Chlamydia buteonis</name>
    <dbReference type="NCBI Taxonomy" id="2494525"/>
    <lineage>
        <taxon>Bacteria</taxon>
        <taxon>Pseudomonadati</taxon>
        <taxon>Chlamydiota</taxon>
        <taxon>Chlamydiia</taxon>
        <taxon>Chlamydiales</taxon>
        <taxon>Chlamydiaceae</taxon>
        <taxon>Chlamydia/Chlamydophila group</taxon>
        <taxon>Chlamydia</taxon>
    </lineage>
</organism>
<sequence>MDLLTDSPKLLVALKDLITGQMSFLGIFRVKYLELFSSVSMQDYLKLEVGMLQASCSVWKRNTDEIAIVDKVLATQSLSKSIGNSSCVIWIWV</sequence>
<name>A0ABX8LG90_9CHLA</name>
<reference evidence="1" key="1">
    <citation type="submission" date="2021-01" db="EMBL/GenBank/DDBJ databases">
        <title>Chlamydial infections in birds of prey presented to California wildlife rehabilitation facilities.</title>
        <authorList>
            <person name="Seibert B.A."/>
            <person name="Keel M.K."/>
            <person name="Kelly T.R."/>
            <person name="Nilsen R.A."/>
            <person name="Pesti D.R."/>
            <person name="Ciembor P.X."/>
            <person name="Gregory C.R."/>
            <person name="Ritchie B.W."/>
            <person name="Hawkins M.G."/>
        </authorList>
    </citation>
    <scope>NUCLEOTIDE SEQUENCE [LARGE SCALE GENOMIC DNA]</scope>
    <source>
        <strain evidence="1">SWA</strain>
    </source>
</reference>
<proteinExistence type="predicted"/>
<dbReference type="RefSeq" id="WP_131743580.1">
    <property type="nucleotide sequence ID" value="NZ_CAAAFM010000001.1"/>
</dbReference>
<evidence type="ECO:0000313" key="2">
    <source>
        <dbReference type="Proteomes" id="UP000683565"/>
    </source>
</evidence>